<organism evidence="3 4">
    <name type="scientific">Corynebacterium mucifaciens</name>
    <dbReference type="NCBI Taxonomy" id="57171"/>
    <lineage>
        <taxon>Bacteria</taxon>
        <taxon>Bacillati</taxon>
        <taxon>Actinomycetota</taxon>
        <taxon>Actinomycetes</taxon>
        <taxon>Mycobacteriales</taxon>
        <taxon>Corynebacteriaceae</taxon>
        <taxon>Corynebacterium</taxon>
    </lineage>
</organism>
<keyword evidence="2" id="KW-0540">Nuclease</keyword>
<comment type="caution">
    <text evidence="3">The sequence shown here is derived from an EMBL/GenBank/DDBJ whole genome shotgun (WGS) entry which is preliminary data.</text>
</comment>
<dbReference type="AlphaFoldDB" id="A0A7X6RES8"/>
<protein>
    <submittedName>
        <fullName evidence="3">DUF559 domain-containing protein</fullName>
    </submittedName>
    <submittedName>
        <fullName evidence="2">Very-short-patch-repair endonuclease</fullName>
    </submittedName>
</protein>
<evidence type="ECO:0000313" key="4">
    <source>
        <dbReference type="Proteomes" id="UP000554284"/>
    </source>
</evidence>
<evidence type="ECO:0000259" key="1">
    <source>
        <dbReference type="Pfam" id="PF04480"/>
    </source>
</evidence>
<dbReference type="Gene3D" id="3.40.960.10">
    <property type="entry name" value="VSR Endonuclease"/>
    <property type="match status" value="1"/>
</dbReference>
<dbReference type="EMBL" id="JAAXPF010000007">
    <property type="protein sequence ID" value="NKY69137.1"/>
    <property type="molecule type" value="Genomic_DNA"/>
</dbReference>
<evidence type="ECO:0000313" key="2">
    <source>
        <dbReference type="EMBL" id="MET3944459.1"/>
    </source>
</evidence>
<dbReference type="InterPro" id="IPR011335">
    <property type="entry name" value="Restrct_endonuc-II-like"/>
</dbReference>
<evidence type="ECO:0000313" key="3">
    <source>
        <dbReference type="EMBL" id="NKY69137.1"/>
    </source>
</evidence>
<dbReference type="InterPro" id="IPR007569">
    <property type="entry name" value="DUF559"/>
</dbReference>
<dbReference type="GO" id="GO:0004519">
    <property type="term" value="F:endonuclease activity"/>
    <property type="evidence" value="ECO:0007669"/>
    <property type="project" value="UniProtKB-KW"/>
</dbReference>
<dbReference type="Proteomes" id="UP000554284">
    <property type="component" value="Unassembled WGS sequence"/>
</dbReference>
<accession>A0A7X6RES8</accession>
<keyword evidence="2" id="KW-0255">Endonuclease</keyword>
<dbReference type="Pfam" id="PF04480">
    <property type="entry name" value="DUF559"/>
    <property type="match status" value="1"/>
</dbReference>
<dbReference type="SUPFAM" id="SSF52980">
    <property type="entry name" value="Restriction endonuclease-like"/>
    <property type="match status" value="1"/>
</dbReference>
<gene>
    <name evidence="3" type="ORF">HF989_07085</name>
    <name evidence="2" type="ORF">JOF50_001258</name>
</gene>
<reference evidence="2 5" key="2">
    <citation type="submission" date="2024-06" db="EMBL/GenBank/DDBJ databases">
        <title>Sequencing the genomes of 1000 actinobacteria strains.</title>
        <authorList>
            <person name="Klenk H.-P."/>
        </authorList>
    </citation>
    <scope>NUCLEOTIDE SEQUENCE [LARGE SCALE GENOMIC DNA]</scope>
    <source>
        <strain evidence="2 5">DSM 44265</strain>
    </source>
</reference>
<keyword evidence="2" id="KW-0378">Hydrolase</keyword>
<dbReference type="EMBL" id="JBEPNZ010000001">
    <property type="protein sequence ID" value="MET3944459.1"/>
    <property type="molecule type" value="Genomic_DNA"/>
</dbReference>
<sequence length="335" mass="37565">MEGSRKNALLELLVDVRRVAAHDEATHSRLRDGEMRQLTASVYVEKAQWDALPGYEQEFLRCCAASRQSRKAILVGFSAARMCDVWVHSDVKPGVQVALPSGKPPSAKSQSPGIEYKRMAVPAEDVVERAGIRFTNAVRTAVDIARSAGERSGIIAFESLLAGCTDAQADLVRQECTALMRRMKGTKGIGKARAALAKATNRSESAYETLLRLILQEHGITCHAQVSIGPYRVDLLAGDVIIEIDGRVKYAKQPEDVVLKQLEREDWLREQGFKVLRVRTGEIDRNEVEVVRRVLDKLEEESRPLREQPRLCEPRGPRRQQFFPQALAEQLGRKW</sequence>
<evidence type="ECO:0000313" key="5">
    <source>
        <dbReference type="Proteomes" id="UP001549139"/>
    </source>
</evidence>
<dbReference type="RefSeq" id="WP_168685197.1">
    <property type="nucleotide sequence ID" value="NZ_JAAXPF010000007.1"/>
</dbReference>
<feature type="domain" description="DUF559" evidence="1">
    <location>
        <begin position="195"/>
        <end position="298"/>
    </location>
</feature>
<proteinExistence type="predicted"/>
<name>A0A7X6RES8_9CORY</name>
<reference evidence="3 4" key="1">
    <citation type="submission" date="2020-04" db="EMBL/GenBank/DDBJ databases">
        <title>MicrobeNet Type strains.</title>
        <authorList>
            <person name="Nicholson A.C."/>
        </authorList>
    </citation>
    <scope>NUCLEOTIDE SEQUENCE [LARGE SCALE GENOMIC DNA]</scope>
    <source>
        <strain evidence="3 4">ATCC 700355</strain>
    </source>
</reference>
<keyword evidence="5" id="KW-1185">Reference proteome</keyword>
<dbReference type="Proteomes" id="UP001549139">
    <property type="component" value="Unassembled WGS sequence"/>
</dbReference>